<sequence length="198" mass="20776">MSTTAAAAPPQPAHDTTTTTPAPAPADTAQIHTYHCLCTQLLLASTTPLALIPRRGASASASSPEASSSDSAFILPLPGSPPTTTEADDAQTEASPHYALPLSLQPDRTPLVIQRPDGLEKRYCARCARCRVVVGYWLDWSQFAGAPAEGNKARTGRRDNVVYLLPGGLLSTEEMAGGRRGEAEGEQEGQGQGRGKVV</sequence>
<evidence type="ECO:0000259" key="2">
    <source>
        <dbReference type="Pfam" id="PF25809"/>
    </source>
</evidence>
<dbReference type="InterPro" id="IPR057965">
    <property type="entry name" value="STEEP1_dom"/>
</dbReference>
<comment type="caution">
    <text evidence="3">The sequence shown here is derived from an EMBL/GenBank/DDBJ whole genome shotgun (WGS) entry which is preliminary data.</text>
</comment>
<dbReference type="RefSeq" id="XP_066658276.1">
    <property type="nucleotide sequence ID" value="XM_066797925.1"/>
</dbReference>
<feature type="compositionally biased region" description="Gly residues" evidence="1">
    <location>
        <begin position="188"/>
        <end position="198"/>
    </location>
</feature>
<dbReference type="GeneID" id="92030831"/>
<dbReference type="EMBL" id="JBBPEH010000002">
    <property type="protein sequence ID" value="KAK7541983.1"/>
    <property type="molecule type" value="Genomic_DNA"/>
</dbReference>
<evidence type="ECO:0000313" key="3">
    <source>
        <dbReference type="EMBL" id="KAK7541983.1"/>
    </source>
</evidence>
<dbReference type="Proteomes" id="UP001360953">
    <property type="component" value="Unassembled WGS sequence"/>
</dbReference>
<name>A0ABR1M6U1_9PEZI</name>
<feature type="domain" description="STEEP1" evidence="2">
    <location>
        <begin position="28"/>
        <end position="176"/>
    </location>
</feature>
<keyword evidence="4" id="KW-1185">Reference proteome</keyword>
<feature type="compositionally biased region" description="Low complexity" evidence="1">
    <location>
        <begin position="59"/>
        <end position="72"/>
    </location>
</feature>
<dbReference type="Pfam" id="PF25809">
    <property type="entry name" value="STEEP1"/>
    <property type="match status" value="1"/>
</dbReference>
<feature type="region of interest" description="Disordered" evidence="1">
    <location>
        <begin position="59"/>
        <end position="94"/>
    </location>
</feature>
<feature type="region of interest" description="Disordered" evidence="1">
    <location>
        <begin position="1"/>
        <end position="26"/>
    </location>
</feature>
<reference evidence="3 4" key="1">
    <citation type="submission" date="2024-04" db="EMBL/GenBank/DDBJ databases">
        <title>Phyllosticta paracitricarpa is synonymous to the EU quarantine fungus P. citricarpa based on phylogenomic analyses.</title>
        <authorList>
            <consortium name="Lawrence Berkeley National Laboratory"/>
            <person name="Van ingen-buijs V.A."/>
            <person name="Van westerhoven A.C."/>
            <person name="Haridas S."/>
            <person name="Skiadas P."/>
            <person name="Martin F."/>
            <person name="Groenewald J.Z."/>
            <person name="Crous P.W."/>
            <person name="Seidl M.F."/>
        </authorList>
    </citation>
    <scope>NUCLEOTIDE SEQUENCE [LARGE SCALE GENOMIC DNA]</scope>
    <source>
        <strain evidence="3 4">CPC 17464</strain>
    </source>
</reference>
<proteinExistence type="predicted"/>
<evidence type="ECO:0000313" key="4">
    <source>
        <dbReference type="Proteomes" id="UP001360953"/>
    </source>
</evidence>
<feature type="region of interest" description="Disordered" evidence="1">
    <location>
        <begin position="173"/>
        <end position="198"/>
    </location>
</feature>
<evidence type="ECO:0000256" key="1">
    <source>
        <dbReference type="SAM" id="MobiDB-lite"/>
    </source>
</evidence>
<accession>A0ABR1M6U1</accession>
<protein>
    <recommendedName>
        <fullName evidence="2">STEEP1 domain-containing protein</fullName>
    </recommendedName>
</protein>
<gene>
    <name evidence="3" type="ORF">J3D65DRAFT_599794</name>
</gene>
<organism evidence="3 4">
    <name type="scientific">Phyllosticta citribraziliensis</name>
    <dbReference type="NCBI Taxonomy" id="989973"/>
    <lineage>
        <taxon>Eukaryota</taxon>
        <taxon>Fungi</taxon>
        <taxon>Dikarya</taxon>
        <taxon>Ascomycota</taxon>
        <taxon>Pezizomycotina</taxon>
        <taxon>Dothideomycetes</taxon>
        <taxon>Dothideomycetes incertae sedis</taxon>
        <taxon>Botryosphaeriales</taxon>
        <taxon>Phyllostictaceae</taxon>
        <taxon>Phyllosticta</taxon>
    </lineage>
</organism>